<dbReference type="SUPFAM" id="SSF54277">
    <property type="entry name" value="CAD &amp; PB1 domains"/>
    <property type="match status" value="1"/>
</dbReference>
<protein>
    <recommendedName>
        <fullName evidence="10">Auxin-responsive protein</fullName>
    </recommendedName>
</protein>
<dbReference type="PROSITE" id="PS51745">
    <property type="entry name" value="PB1"/>
    <property type="match status" value="1"/>
</dbReference>
<evidence type="ECO:0000256" key="10">
    <source>
        <dbReference type="RuleBase" id="RU004549"/>
    </source>
</evidence>
<evidence type="ECO:0000256" key="1">
    <source>
        <dbReference type="ARBA" id="ARBA00004123"/>
    </source>
</evidence>
<gene>
    <name evidence="14" type="primary">LOC107416081</name>
</gene>
<evidence type="ECO:0000313" key="13">
    <source>
        <dbReference type="Proteomes" id="UP001652623"/>
    </source>
</evidence>
<feature type="region of interest" description="Disordered" evidence="11">
    <location>
        <begin position="1"/>
        <end position="20"/>
    </location>
</feature>
<dbReference type="InterPro" id="IPR033389">
    <property type="entry name" value="AUX/IAA_dom"/>
</dbReference>
<organism evidence="13 14">
    <name type="scientific">Ziziphus jujuba</name>
    <name type="common">Chinese jujube</name>
    <name type="synonym">Ziziphus sativa</name>
    <dbReference type="NCBI Taxonomy" id="326968"/>
    <lineage>
        <taxon>Eukaryota</taxon>
        <taxon>Viridiplantae</taxon>
        <taxon>Streptophyta</taxon>
        <taxon>Embryophyta</taxon>
        <taxon>Tracheophyta</taxon>
        <taxon>Spermatophyta</taxon>
        <taxon>Magnoliopsida</taxon>
        <taxon>eudicotyledons</taxon>
        <taxon>Gunneridae</taxon>
        <taxon>Pentapetalae</taxon>
        <taxon>rosids</taxon>
        <taxon>fabids</taxon>
        <taxon>Rosales</taxon>
        <taxon>Rhamnaceae</taxon>
        <taxon>Paliureae</taxon>
        <taxon>Ziziphus</taxon>
    </lineage>
</organism>
<dbReference type="GO" id="GO:0005634">
    <property type="term" value="C:nucleus"/>
    <property type="evidence" value="ECO:0007669"/>
    <property type="project" value="UniProtKB-SubCell"/>
</dbReference>
<dbReference type="Gene3D" id="3.10.20.90">
    <property type="entry name" value="Phosphatidylinositol 3-kinase Catalytic Subunit, Chain A, domain 1"/>
    <property type="match status" value="1"/>
</dbReference>
<keyword evidence="6 10" id="KW-0804">Transcription</keyword>
<dbReference type="PANTHER" id="PTHR31734:SF7">
    <property type="entry name" value="AUXIN-RESPONSIVE PROTEIN IAA33"/>
    <property type="match status" value="1"/>
</dbReference>
<dbReference type="AlphaFoldDB" id="A0A6P3ZMK3"/>
<dbReference type="PANTHER" id="PTHR31734">
    <property type="entry name" value="AUXIN-RESPONSIVE PROTEIN IAA17"/>
    <property type="match status" value="1"/>
</dbReference>
<evidence type="ECO:0000256" key="5">
    <source>
        <dbReference type="ARBA" id="ARBA00023015"/>
    </source>
</evidence>
<dbReference type="Pfam" id="PF02309">
    <property type="entry name" value="AUX_IAA"/>
    <property type="match status" value="1"/>
</dbReference>
<sequence>MMNDFDSQRQDSLKRSWQQEMRRQQIVGGGCGGGAIPPSSNFTGNPNNIGHGFPSGLLDHDDLVSTVVPAVTVVLEGRSICQRISLHKHASYKSLAKALRQMFVDGGDNSVTSDSDLDLSNAVPGHVIAYEDIENDLLLAGDLNWKDFVRVAKRIRILPAKANSRKGRSGMV</sequence>
<name>A0A6P3ZMK3_ZIZJJ</name>
<evidence type="ECO:0000256" key="8">
    <source>
        <dbReference type="ARBA" id="ARBA00023294"/>
    </source>
</evidence>
<comment type="subcellular location">
    <subcellularLocation>
        <location evidence="1 10">Nucleus</location>
    </subcellularLocation>
</comment>
<accession>A0A6P3ZMK3</accession>
<evidence type="ECO:0000256" key="4">
    <source>
        <dbReference type="ARBA" id="ARBA00022491"/>
    </source>
</evidence>
<dbReference type="FunCoup" id="A0A6P3ZMK3">
    <property type="interactions" value="45"/>
</dbReference>
<feature type="domain" description="PB1" evidence="12">
    <location>
        <begin position="68"/>
        <end position="162"/>
    </location>
</feature>
<evidence type="ECO:0000256" key="3">
    <source>
        <dbReference type="ARBA" id="ARBA00011726"/>
    </source>
</evidence>
<reference evidence="14" key="2">
    <citation type="submission" date="2025-08" db="UniProtKB">
        <authorList>
            <consortium name="RefSeq"/>
        </authorList>
    </citation>
    <scope>IDENTIFICATION</scope>
    <source>
        <tissue evidence="14">Seedling</tissue>
    </source>
</reference>
<evidence type="ECO:0000313" key="14">
    <source>
        <dbReference type="RefSeq" id="XP_015880363.1"/>
    </source>
</evidence>
<dbReference type="InterPro" id="IPR053793">
    <property type="entry name" value="PB1-like"/>
</dbReference>
<dbReference type="RefSeq" id="XP_015880363.1">
    <property type="nucleotide sequence ID" value="XM_016024877.4"/>
</dbReference>
<proteinExistence type="inferred from homology"/>
<dbReference type="InterPro" id="IPR003311">
    <property type="entry name" value="AUX_IAA"/>
</dbReference>
<evidence type="ECO:0000256" key="6">
    <source>
        <dbReference type="ARBA" id="ARBA00023163"/>
    </source>
</evidence>
<feature type="compositionally biased region" description="Basic and acidic residues" evidence="11">
    <location>
        <begin position="1"/>
        <end position="14"/>
    </location>
</feature>
<reference evidence="13" key="1">
    <citation type="submission" date="2025-05" db="UniProtKB">
        <authorList>
            <consortium name="RefSeq"/>
        </authorList>
    </citation>
    <scope>NUCLEOTIDE SEQUENCE [LARGE SCALE GENOMIC DNA]</scope>
</reference>
<dbReference type="InParanoid" id="A0A6P3ZMK3"/>
<keyword evidence="4 10" id="KW-0678">Repressor</keyword>
<comment type="subunit">
    <text evidence="3 10">Homodimers and heterodimers.</text>
</comment>
<keyword evidence="5 10" id="KW-0805">Transcription regulation</keyword>
<keyword evidence="7 10" id="KW-0539">Nucleus</keyword>
<evidence type="ECO:0000259" key="12">
    <source>
        <dbReference type="PROSITE" id="PS51745"/>
    </source>
</evidence>
<comment type="function">
    <text evidence="9">Aux/IAA proteins are short-lived transcriptional factors that function as repressors of early auxin response genes at low auxin concentrations. Repression is thought to result from the interaction with auxin response factors (ARFs), proteins that bind to the auxin-responsive promoter element (AuxRE). Formation of heterodimers with ARF proteins may alter their ability to modulate early auxin response genes expression.</text>
</comment>
<dbReference type="GO" id="GO:0006355">
    <property type="term" value="P:regulation of DNA-templated transcription"/>
    <property type="evidence" value="ECO:0007669"/>
    <property type="project" value="InterPro"/>
</dbReference>
<dbReference type="KEGG" id="zju:107416081"/>
<evidence type="ECO:0000256" key="2">
    <source>
        <dbReference type="ARBA" id="ARBA00006728"/>
    </source>
</evidence>
<evidence type="ECO:0000256" key="9">
    <source>
        <dbReference type="ARBA" id="ARBA00025283"/>
    </source>
</evidence>
<dbReference type="Proteomes" id="UP001652623">
    <property type="component" value="Chromosome 1"/>
</dbReference>
<evidence type="ECO:0000256" key="7">
    <source>
        <dbReference type="ARBA" id="ARBA00023242"/>
    </source>
</evidence>
<evidence type="ECO:0000256" key="11">
    <source>
        <dbReference type="SAM" id="MobiDB-lite"/>
    </source>
</evidence>
<comment type="similarity">
    <text evidence="2 10">Belongs to the Aux/IAA family.</text>
</comment>
<dbReference type="GO" id="GO:0009734">
    <property type="term" value="P:auxin-activated signaling pathway"/>
    <property type="evidence" value="ECO:0007669"/>
    <property type="project" value="UniProtKB-UniRule"/>
</dbReference>
<dbReference type="GeneID" id="107416081"/>
<keyword evidence="13" id="KW-1185">Reference proteome</keyword>
<keyword evidence="8 10" id="KW-0927">Auxin signaling pathway</keyword>